<evidence type="ECO:0000313" key="2">
    <source>
        <dbReference type="EMBL" id="KAG4414929.1"/>
    </source>
</evidence>
<dbReference type="OrthoDB" id="3550127at2759"/>
<dbReference type="AlphaFoldDB" id="A0A8H7W8M8"/>
<keyword evidence="3" id="KW-1185">Reference proteome</keyword>
<gene>
    <name evidence="2" type="ORF">IFR04_011952</name>
</gene>
<reference evidence="2" key="1">
    <citation type="submission" date="2021-02" db="EMBL/GenBank/DDBJ databases">
        <title>Genome sequence Cadophora malorum strain M34.</title>
        <authorList>
            <person name="Stefanovic E."/>
            <person name="Vu D."/>
            <person name="Scully C."/>
            <person name="Dijksterhuis J."/>
            <person name="Roader J."/>
            <person name="Houbraken J."/>
        </authorList>
    </citation>
    <scope>NUCLEOTIDE SEQUENCE</scope>
    <source>
        <strain evidence="2">M34</strain>
    </source>
</reference>
<evidence type="ECO:0000256" key="1">
    <source>
        <dbReference type="SAM" id="MobiDB-lite"/>
    </source>
</evidence>
<feature type="compositionally biased region" description="Low complexity" evidence="1">
    <location>
        <begin position="193"/>
        <end position="215"/>
    </location>
</feature>
<name>A0A8H7W8M8_9HELO</name>
<comment type="caution">
    <text evidence="2">The sequence shown here is derived from an EMBL/GenBank/DDBJ whole genome shotgun (WGS) entry which is preliminary data.</text>
</comment>
<accession>A0A8H7W8M8</accession>
<feature type="region of interest" description="Disordered" evidence="1">
    <location>
        <begin position="193"/>
        <end position="224"/>
    </location>
</feature>
<protein>
    <submittedName>
        <fullName evidence="2">Uncharacterized protein</fullName>
    </submittedName>
</protein>
<evidence type="ECO:0000313" key="3">
    <source>
        <dbReference type="Proteomes" id="UP000664132"/>
    </source>
</evidence>
<dbReference type="EMBL" id="JAFJYH010000243">
    <property type="protein sequence ID" value="KAG4414929.1"/>
    <property type="molecule type" value="Genomic_DNA"/>
</dbReference>
<sequence length="541" mass="57755">MIISAEGQPVATVTPVLDRTTLMGSKEPSVTVVSTAHGAFATGDLSAILDTQLAVRLDEMMHRMTECADSRDFDDGTSLRRRAGPGYGAAICAVEGAATMARQGGPLNDLLLLNPNQLRFGFATAAGDVARAANIAVDFVVAYAPMLHLSEDVAVQLGNFLFALAVDTLLEKLSLGEENRIEASLLTIETLPTSTATPTSSSSSSKSSGWPDPTSTPLVCGQDEQDTCDVEMPKEPGGDTKCRSGEYQGCLCHTPPDVFVNMASSEEQQAILVMWNLLGHGGLAPPKAVQPVAQCDVKNRVAFPGSVFGGPSSNVYHGFCEKWTAATEQQMSVDANGNNKTPQGQLMLRPRVPPQNPQDFLDYSIDLHFKPSTGKKGCVHDCLQAFGQITSGCSNTGTDQQVMSTTGSINVECGVFDYRINAPLTTALTLQERQCFASDAFGSHGTNKKAIERDDPSTTVVYAASDKKQPVQFKIYWKEGCLLAPPGGEQMLPNNPLALKDEDKNTCQNLLVDNYKKCNNGGVGGSIQAGCLVFEFKAEHD</sequence>
<dbReference type="Proteomes" id="UP000664132">
    <property type="component" value="Unassembled WGS sequence"/>
</dbReference>
<organism evidence="2 3">
    <name type="scientific">Cadophora malorum</name>
    <dbReference type="NCBI Taxonomy" id="108018"/>
    <lineage>
        <taxon>Eukaryota</taxon>
        <taxon>Fungi</taxon>
        <taxon>Dikarya</taxon>
        <taxon>Ascomycota</taxon>
        <taxon>Pezizomycotina</taxon>
        <taxon>Leotiomycetes</taxon>
        <taxon>Helotiales</taxon>
        <taxon>Ploettnerulaceae</taxon>
        <taxon>Cadophora</taxon>
    </lineage>
</organism>
<proteinExistence type="predicted"/>